<dbReference type="InterPro" id="IPR038499">
    <property type="entry name" value="BRO1_sf"/>
</dbReference>
<dbReference type="AlphaFoldDB" id="A0A2P7YSH1"/>
<organism evidence="1 2">
    <name type="scientific">Candidozyma pseudohaemuli</name>
    <dbReference type="NCBI Taxonomy" id="418784"/>
    <lineage>
        <taxon>Eukaryota</taxon>
        <taxon>Fungi</taxon>
        <taxon>Dikarya</taxon>
        <taxon>Ascomycota</taxon>
        <taxon>Saccharomycotina</taxon>
        <taxon>Pichiomycetes</taxon>
        <taxon>Metschnikowiaceae</taxon>
        <taxon>Candidozyma</taxon>
    </lineage>
</organism>
<dbReference type="RefSeq" id="XP_024714099.1">
    <property type="nucleotide sequence ID" value="XM_024857600.1"/>
</dbReference>
<protein>
    <submittedName>
        <fullName evidence="1">Uncharacterized protein</fullName>
    </submittedName>
</protein>
<dbReference type="Proteomes" id="UP000241107">
    <property type="component" value="Unassembled WGS sequence"/>
</dbReference>
<dbReference type="VEuPathDB" id="FungiDB:C7M61_002218"/>
<gene>
    <name evidence="1" type="ORF">C7M61_002218</name>
</gene>
<sequence>MIVLPNTPPTPLPWKVDTLLILADIQAKRASLCNASIASHSETVRYILGLLEYIESLFELLSTDSPERSVPRYASRALDLILTTTVPWKNVEKKETKKLFKLNSKPDLSWTLAAEIQLATVSLAMSYIKLGAELTNELIETESGLEPEKEMDEKWKLVSNHYKKAVAFSLFGGQFTMGSTDTTIDPRVFVLIDKCSQIGIQMSILSKFSWLNRNSYNLNETFTLSNNNVLCRVAIFVLDEVVSCINLVKELSHNEVSHFRLNYNGWESYLSVVQQYATAYAGLFLSIEYYQKESLGQAIGLINFSLLSLQSKSMADLKPTRNKILSKFKTKVASKRNEQFVQNLNSITSLRIDKSVFLELSGLVLKDLQLLFDQLVQCHLKYTKENDNLKFDAVSDWKDVHGDSRWPFGSKIPVSAVEPYCPKVLQPDEPDTIKQGFTGRGSYF</sequence>
<evidence type="ECO:0000313" key="2">
    <source>
        <dbReference type="Proteomes" id="UP000241107"/>
    </source>
</evidence>
<comment type="caution">
    <text evidence="1">The sequence shown here is derived from an EMBL/GenBank/DDBJ whole genome shotgun (WGS) entry which is preliminary data.</text>
</comment>
<reference evidence="1 2" key="1">
    <citation type="submission" date="2018-03" db="EMBL/GenBank/DDBJ databases">
        <title>Candida pseudohaemulonii genome assembly and annotation.</title>
        <authorList>
            <person name="Munoz J.F."/>
            <person name="Gade L.G."/>
            <person name="Chow N.A."/>
            <person name="Litvintseva A.P."/>
            <person name="Loparev V.N."/>
            <person name="Cuomo C.A."/>
        </authorList>
    </citation>
    <scope>NUCLEOTIDE SEQUENCE [LARGE SCALE GENOMIC DNA]</scope>
    <source>
        <strain evidence="1 2">B12108</strain>
    </source>
</reference>
<dbReference type="GeneID" id="36565607"/>
<name>A0A2P7YSH1_9ASCO</name>
<dbReference type="OrthoDB" id="3980807at2759"/>
<evidence type="ECO:0000313" key="1">
    <source>
        <dbReference type="EMBL" id="PSK38913.1"/>
    </source>
</evidence>
<proteinExistence type="predicted"/>
<dbReference type="Gene3D" id="1.25.40.280">
    <property type="entry name" value="alix/aip1 like domains"/>
    <property type="match status" value="1"/>
</dbReference>
<accession>A0A2P7YSH1</accession>
<dbReference type="EMBL" id="PYFQ01000004">
    <property type="protein sequence ID" value="PSK38913.1"/>
    <property type="molecule type" value="Genomic_DNA"/>
</dbReference>
<dbReference type="InterPro" id="IPR035278">
    <property type="entry name" value="DUF5355"/>
</dbReference>
<keyword evidence="2" id="KW-1185">Reference proteome</keyword>
<dbReference type="Pfam" id="PF17306">
    <property type="entry name" value="DUF5355"/>
    <property type="match status" value="1"/>
</dbReference>